<evidence type="ECO:0000313" key="3">
    <source>
        <dbReference type="Proteomes" id="UP000547674"/>
    </source>
</evidence>
<feature type="domain" description="N-acetyltransferase" evidence="1">
    <location>
        <begin position="1"/>
        <end position="134"/>
    </location>
</feature>
<proteinExistence type="predicted"/>
<dbReference type="PROSITE" id="PS51186">
    <property type="entry name" value="GNAT"/>
    <property type="match status" value="1"/>
</dbReference>
<comment type="caution">
    <text evidence="2">The sequence shown here is derived from an EMBL/GenBank/DDBJ whole genome shotgun (WGS) entry which is preliminary data.</text>
</comment>
<keyword evidence="2" id="KW-0808">Transferase</keyword>
<dbReference type="Proteomes" id="UP000547674">
    <property type="component" value="Unassembled WGS sequence"/>
</dbReference>
<dbReference type="InterPro" id="IPR016181">
    <property type="entry name" value="Acyl_CoA_acyltransferase"/>
</dbReference>
<dbReference type="Gene3D" id="3.40.630.30">
    <property type="match status" value="1"/>
</dbReference>
<feature type="non-terminal residue" evidence="2">
    <location>
        <position position="1"/>
    </location>
</feature>
<evidence type="ECO:0000313" key="2">
    <source>
        <dbReference type="EMBL" id="NNF07464.1"/>
    </source>
</evidence>
<dbReference type="InterPro" id="IPR000182">
    <property type="entry name" value="GNAT_dom"/>
</dbReference>
<name>A0A7Y2ECS0_UNCEI</name>
<dbReference type="Pfam" id="PF00583">
    <property type="entry name" value="Acetyltransf_1"/>
    <property type="match status" value="1"/>
</dbReference>
<gene>
    <name evidence="2" type="ORF">HKN21_11935</name>
</gene>
<accession>A0A7Y2ECS0</accession>
<sequence>NTRAEEMASWGWSEAQQTAFLNHQHTMRENQYQSLYKEALHQLILLEDKPVGRRLVGFTDTEITLVDIALLSEHRGKGIGSQLIRELQDRAESEGKALILSVTAENRARILYERLGFLVTKDGGMYLSMRWEPE</sequence>
<dbReference type="EMBL" id="JABDJR010000482">
    <property type="protein sequence ID" value="NNF07464.1"/>
    <property type="molecule type" value="Genomic_DNA"/>
</dbReference>
<dbReference type="CDD" id="cd04301">
    <property type="entry name" value="NAT_SF"/>
    <property type="match status" value="1"/>
</dbReference>
<dbReference type="AlphaFoldDB" id="A0A7Y2ECS0"/>
<reference evidence="2 3" key="1">
    <citation type="submission" date="2020-03" db="EMBL/GenBank/DDBJ databases">
        <title>Metabolic flexibility allows generalist bacteria to become dominant in a frequently disturbed ecosystem.</title>
        <authorList>
            <person name="Chen Y.-J."/>
            <person name="Leung P.M."/>
            <person name="Bay S.K."/>
            <person name="Hugenholtz P."/>
            <person name="Kessler A.J."/>
            <person name="Shelley G."/>
            <person name="Waite D.W."/>
            <person name="Cook P.L."/>
            <person name="Greening C."/>
        </authorList>
    </citation>
    <scope>NUCLEOTIDE SEQUENCE [LARGE SCALE GENOMIC DNA]</scope>
    <source>
        <strain evidence="2">SS_bin_28</strain>
    </source>
</reference>
<dbReference type="GO" id="GO:0016747">
    <property type="term" value="F:acyltransferase activity, transferring groups other than amino-acyl groups"/>
    <property type="evidence" value="ECO:0007669"/>
    <property type="project" value="InterPro"/>
</dbReference>
<organism evidence="2 3">
    <name type="scientific">Eiseniibacteriota bacterium</name>
    <dbReference type="NCBI Taxonomy" id="2212470"/>
    <lineage>
        <taxon>Bacteria</taxon>
        <taxon>Candidatus Eiseniibacteriota</taxon>
    </lineage>
</organism>
<dbReference type="SUPFAM" id="SSF55729">
    <property type="entry name" value="Acyl-CoA N-acyltransferases (Nat)"/>
    <property type="match status" value="1"/>
</dbReference>
<protein>
    <submittedName>
        <fullName evidence="2">GNAT family N-acetyltransferase</fullName>
    </submittedName>
</protein>
<evidence type="ECO:0000259" key="1">
    <source>
        <dbReference type="PROSITE" id="PS51186"/>
    </source>
</evidence>